<evidence type="ECO:0000313" key="2">
    <source>
        <dbReference type="Proteomes" id="UP000324585"/>
    </source>
</evidence>
<accession>A0A5J4YUF0</accession>
<name>A0A5J4YUF0_PORPP</name>
<keyword evidence="2" id="KW-1185">Reference proteome</keyword>
<gene>
    <name evidence="1" type="ORF">FVE85_3370</name>
</gene>
<dbReference type="InterPro" id="IPR036047">
    <property type="entry name" value="F-box-like_dom_sf"/>
</dbReference>
<dbReference type="SUPFAM" id="SSF81383">
    <property type="entry name" value="F-box domain"/>
    <property type="match status" value="1"/>
</dbReference>
<reference evidence="2" key="1">
    <citation type="journal article" date="2019" name="Nat. Commun.">
        <title>Expansion of phycobilisome linker gene families in mesophilic red algae.</title>
        <authorList>
            <person name="Lee J."/>
            <person name="Kim D."/>
            <person name="Bhattacharya D."/>
            <person name="Yoon H.S."/>
        </authorList>
    </citation>
    <scope>NUCLEOTIDE SEQUENCE [LARGE SCALE GENOMIC DNA]</scope>
    <source>
        <strain evidence="2">CCMP 1328</strain>
    </source>
</reference>
<organism evidence="1 2">
    <name type="scientific">Porphyridium purpureum</name>
    <name type="common">Red alga</name>
    <name type="synonym">Porphyridium cruentum</name>
    <dbReference type="NCBI Taxonomy" id="35688"/>
    <lineage>
        <taxon>Eukaryota</taxon>
        <taxon>Rhodophyta</taxon>
        <taxon>Bangiophyceae</taxon>
        <taxon>Porphyridiales</taxon>
        <taxon>Porphyridiaceae</taxon>
        <taxon>Porphyridium</taxon>
    </lineage>
</organism>
<dbReference type="AlphaFoldDB" id="A0A5J4YUF0"/>
<proteinExistence type="predicted"/>
<sequence>MATDEERGIAKLGGFGLAQLIPEDVLLLIIENCCDDVYTLMELGRVCSHWRATARKSTVCHEHLWKRAFRLRYEKRLQNFYAQFGSLELLQNYYKDTLLAWGSFPKASQTTIRASKKLAAKNEYCRLDTARGMKSKPLRLKSRWSACDSRELGAPANHAIEIQFRTSLPPRSWREALLWMETAELRRPYISVPELCRHEWFFSSFQVKSLLEESLPDELNEVPISDGEFCVDDTGNLMFSNSFHPESLPCSISNTFRGQAIRVGPYPPLLVERCVEDGGWLLSNAHVTFRSLQKQSFRLSISKLEQVVHLSAEMDPRKVSRALLQANGDVENAVDLLVNCPEAIEDGTRQDNTVSLEWFVAFTLGMAKPSKSHVSVAQRDLDY</sequence>
<protein>
    <recommendedName>
        <fullName evidence="3">F-box domain-containing protein</fullName>
    </recommendedName>
</protein>
<comment type="caution">
    <text evidence="1">The sequence shown here is derived from an EMBL/GenBank/DDBJ whole genome shotgun (WGS) entry which is preliminary data.</text>
</comment>
<evidence type="ECO:0000313" key="1">
    <source>
        <dbReference type="EMBL" id="KAA8495129.1"/>
    </source>
</evidence>
<dbReference type="Proteomes" id="UP000324585">
    <property type="component" value="Unassembled WGS sequence"/>
</dbReference>
<dbReference type="EMBL" id="VRMN01000004">
    <property type="protein sequence ID" value="KAA8495129.1"/>
    <property type="molecule type" value="Genomic_DNA"/>
</dbReference>
<dbReference type="CDD" id="cd09917">
    <property type="entry name" value="F-box_SF"/>
    <property type="match status" value="1"/>
</dbReference>
<evidence type="ECO:0008006" key="3">
    <source>
        <dbReference type="Google" id="ProtNLM"/>
    </source>
</evidence>